<evidence type="ECO:0000256" key="2">
    <source>
        <dbReference type="ARBA" id="ARBA00022448"/>
    </source>
</evidence>
<evidence type="ECO:0000313" key="12">
    <source>
        <dbReference type="Proteomes" id="UP001243009"/>
    </source>
</evidence>
<feature type="chain" id="PRO_5047217864" evidence="9">
    <location>
        <begin position="21"/>
        <end position="231"/>
    </location>
</feature>
<evidence type="ECO:0000256" key="1">
    <source>
        <dbReference type="ARBA" id="ARBA00004418"/>
    </source>
</evidence>
<dbReference type="Pfam" id="PF00034">
    <property type="entry name" value="Cytochrom_C"/>
    <property type="match status" value="2"/>
</dbReference>
<evidence type="ECO:0000256" key="8">
    <source>
        <dbReference type="PROSITE-ProRule" id="PRU00433"/>
    </source>
</evidence>
<feature type="domain" description="Cytochrome c" evidence="10">
    <location>
        <begin position="37"/>
        <end position="124"/>
    </location>
</feature>
<accession>A0ABT9DYT5</accession>
<protein>
    <submittedName>
        <fullName evidence="11">C-type cytochrome</fullName>
    </submittedName>
</protein>
<comment type="subcellular location">
    <subcellularLocation>
        <location evidence="1">Periplasm</location>
    </subcellularLocation>
</comment>
<dbReference type="InterPro" id="IPR036909">
    <property type="entry name" value="Cyt_c-like_dom_sf"/>
</dbReference>
<dbReference type="PIRSF" id="PIRSF000005">
    <property type="entry name" value="Cytochrome_c4"/>
    <property type="match status" value="1"/>
</dbReference>
<evidence type="ECO:0000259" key="10">
    <source>
        <dbReference type="PROSITE" id="PS51007"/>
    </source>
</evidence>
<evidence type="ECO:0000256" key="9">
    <source>
        <dbReference type="SAM" id="SignalP"/>
    </source>
</evidence>
<dbReference type="PANTHER" id="PTHR33751:SF9">
    <property type="entry name" value="CYTOCHROME C4"/>
    <property type="match status" value="1"/>
</dbReference>
<organism evidence="11 12">
    <name type="scientific">Paracraurococcus lichenis</name>
    <dbReference type="NCBI Taxonomy" id="3064888"/>
    <lineage>
        <taxon>Bacteria</taxon>
        <taxon>Pseudomonadati</taxon>
        <taxon>Pseudomonadota</taxon>
        <taxon>Alphaproteobacteria</taxon>
        <taxon>Acetobacterales</taxon>
        <taxon>Roseomonadaceae</taxon>
        <taxon>Paracraurococcus</taxon>
    </lineage>
</organism>
<evidence type="ECO:0000256" key="7">
    <source>
        <dbReference type="ARBA" id="ARBA00023004"/>
    </source>
</evidence>
<evidence type="ECO:0000313" key="11">
    <source>
        <dbReference type="EMBL" id="MDO9709070.1"/>
    </source>
</evidence>
<dbReference type="RefSeq" id="WP_305103934.1">
    <property type="nucleotide sequence ID" value="NZ_JAUTWS010000009.1"/>
</dbReference>
<keyword evidence="6" id="KW-0249">Electron transport</keyword>
<evidence type="ECO:0000256" key="4">
    <source>
        <dbReference type="ARBA" id="ARBA00022723"/>
    </source>
</evidence>
<dbReference type="InterPro" id="IPR050597">
    <property type="entry name" value="Cytochrome_c_Oxidase_Subunit"/>
</dbReference>
<keyword evidence="3 8" id="KW-0349">Heme</keyword>
<comment type="caution">
    <text evidence="11">The sequence shown here is derived from an EMBL/GenBank/DDBJ whole genome shotgun (WGS) entry which is preliminary data.</text>
</comment>
<keyword evidence="2" id="KW-0813">Transport</keyword>
<dbReference type="PANTHER" id="PTHR33751">
    <property type="entry name" value="CBB3-TYPE CYTOCHROME C OXIDASE SUBUNIT FIXP"/>
    <property type="match status" value="1"/>
</dbReference>
<feature type="signal peptide" evidence="9">
    <location>
        <begin position="1"/>
        <end position="20"/>
    </location>
</feature>
<feature type="domain" description="Cytochrome c" evidence="10">
    <location>
        <begin position="136"/>
        <end position="226"/>
    </location>
</feature>
<keyword evidence="7 8" id="KW-0408">Iron</keyword>
<reference evidence="11 12" key="1">
    <citation type="submission" date="2023-08" db="EMBL/GenBank/DDBJ databases">
        <title>The draft genome sequence of Paracraurococcus sp. LOR1-02.</title>
        <authorList>
            <person name="Kingkaew E."/>
            <person name="Tanasupawat S."/>
        </authorList>
    </citation>
    <scope>NUCLEOTIDE SEQUENCE [LARGE SCALE GENOMIC DNA]</scope>
    <source>
        <strain evidence="11 12">LOR1-02</strain>
    </source>
</reference>
<dbReference type="PROSITE" id="PS51007">
    <property type="entry name" value="CYTC"/>
    <property type="match status" value="2"/>
</dbReference>
<dbReference type="EMBL" id="JAUTWS010000009">
    <property type="protein sequence ID" value="MDO9709070.1"/>
    <property type="molecule type" value="Genomic_DNA"/>
</dbReference>
<proteinExistence type="predicted"/>
<dbReference type="InterPro" id="IPR024167">
    <property type="entry name" value="Cytochrome_c4-like"/>
</dbReference>
<keyword evidence="5" id="KW-0574">Periplasm</keyword>
<gene>
    <name evidence="11" type="ORF">Q7A36_12010</name>
</gene>
<dbReference type="InterPro" id="IPR009056">
    <property type="entry name" value="Cyt_c-like_dom"/>
</dbReference>
<keyword evidence="4 8" id="KW-0479">Metal-binding</keyword>
<evidence type="ECO:0000256" key="6">
    <source>
        <dbReference type="ARBA" id="ARBA00022982"/>
    </source>
</evidence>
<name>A0ABT9DYT5_9PROT</name>
<dbReference type="Gene3D" id="1.10.760.10">
    <property type="entry name" value="Cytochrome c-like domain"/>
    <property type="match status" value="2"/>
</dbReference>
<evidence type="ECO:0000256" key="5">
    <source>
        <dbReference type="ARBA" id="ARBA00022764"/>
    </source>
</evidence>
<dbReference type="Proteomes" id="UP001243009">
    <property type="component" value="Unassembled WGS sequence"/>
</dbReference>
<keyword evidence="12" id="KW-1185">Reference proteome</keyword>
<dbReference type="SUPFAM" id="SSF46626">
    <property type="entry name" value="Cytochrome c"/>
    <property type="match status" value="2"/>
</dbReference>
<evidence type="ECO:0000256" key="3">
    <source>
        <dbReference type="ARBA" id="ARBA00022617"/>
    </source>
</evidence>
<keyword evidence="9" id="KW-0732">Signal</keyword>
<sequence>MRRAVLAAALAALLTPPALAQPQATAPAAQQPVQGAANAENGRRIVQNGTDAGAPPCSQCHGANGLGNAEQGIPRLDGQSGYYLFKQLEDYASGARGNDVMTAVAQALTDAERQDTAAFYAALRVDPPPAPGIDAATARKGRMIVEAGIAGRGVQGCANCHGPDGMGLAPAAPRLAGQFAGYARAQFQAFHDGTRKNDTAAVMRDLSHRLPQPEMEAVTAYLEALRPAAQD</sequence>